<comment type="caution">
    <text evidence="1">The sequence shown here is derived from an EMBL/GenBank/DDBJ whole genome shotgun (WGS) entry which is preliminary data.</text>
</comment>
<organism evidence="1 2">
    <name type="scientific">Ceratitis capitata</name>
    <name type="common">Mediterranean fruit fly</name>
    <name type="synonym">Tephritis capitata</name>
    <dbReference type="NCBI Taxonomy" id="7213"/>
    <lineage>
        <taxon>Eukaryota</taxon>
        <taxon>Metazoa</taxon>
        <taxon>Ecdysozoa</taxon>
        <taxon>Arthropoda</taxon>
        <taxon>Hexapoda</taxon>
        <taxon>Insecta</taxon>
        <taxon>Pterygota</taxon>
        <taxon>Neoptera</taxon>
        <taxon>Endopterygota</taxon>
        <taxon>Diptera</taxon>
        <taxon>Brachycera</taxon>
        <taxon>Muscomorpha</taxon>
        <taxon>Tephritoidea</taxon>
        <taxon>Tephritidae</taxon>
        <taxon>Ceratitis</taxon>
        <taxon>Ceratitis</taxon>
    </lineage>
</organism>
<keyword evidence="2" id="KW-1185">Reference proteome</keyword>
<name>A0A811V0B4_CERCA</name>
<sequence>MVKPLHDVYQREIELNLWEPINRYWAECYEACKAASKRRGTYQAENRRIFNQKIVMPWKVRQVEEMTRLNAAALAQKTTSSHIKKRWKTAKRFLYGPRGPWFTGRY</sequence>
<evidence type="ECO:0000313" key="2">
    <source>
        <dbReference type="Proteomes" id="UP000606786"/>
    </source>
</evidence>
<protein>
    <submittedName>
        <fullName evidence="1">(Mediterranean fruit fly) hypothetical protein</fullName>
    </submittedName>
</protein>
<dbReference type="Proteomes" id="UP000606786">
    <property type="component" value="Unassembled WGS sequence"/>
</dbReference>
<accession>A0A811V0B4</accession>
<gene>
    <name evidence="1" type="ORF">CCAP1982_LOCUS12721</name>
</gene>
<evidence type="ECO:0000313" key="1">
    <source>
        <dbReference type="EMBL" id="CAD7004301.1"/>
    </source>
</evidence>
<dbReference type="Pfam" id="PF16057">
    <property type="entry name" value="DUF4800"/>
    <property type="match status" value="1"/>
</dbReference>
<reference evidence="1" key="1">
    <citation type="submission" date="2020-11" db="EMBL/GenBank/DDBJ databases">
        <authorList>
            <person name="Whitehead M."/>
        </authorList>
    </citation>
    <scope>NUCLEOTIDE SEQUENCE</scope>
    <source>
        <strain evidence="1">EGII</strain>
    </source>
</reference>
<dbReference type="AlphaFoldDB" id="A0A811V0B4"/>
<proteinExistence type="predicted"/>
<dbReference type="EMBL" id="CAJHJT010000034">
    <property type="protein sequence ID" value="CAD7004301.1"/>
    <property type="molecule type" value="Genomic_DNA"/>
</dbReference>
<dbReference type="OrthoDB" id="26681at2759"/>